<evidence type="ECO:0000259" key="3">
    <source>
        <dbReference type="Pfam" id="PF25917"/>
    </source>
</evidence>
<dbReference type="AlphaFoldDB" id="A0A937JHS1"/>
<comment type="caution">
    <text evidence="6">The sequence shown here is derived from an EMBL/GenBank/DDBJ whole genome shotgun (WGS) entry which is preliminary data.</text>
</comment>
<gene>
    <name evidence="6" type="ORF">ISR29_03340</name>
</gene>
<dbReference type="PANTHER" id="PTHR30469:SF38">
    <property type="entry name" value="HLYD FAMILY SECRETION PROTEIN"/>
    <property type="match status" value="1"/>
</dbReference>
<evidence type="ECO:0000259" key="4">
    <source>
        <dbReference type="Pfam" id="PF25954"/>
    </source>
</evidence>
<dbReference type="PANTHER" id="PTHR30469">
    <property type="entry name" value="MULTIDRUG RESISTANCE PROTEIN MDTA"/>
    <property type="match status" value="1"/>
</dbReference>
<reference evidence="6" key="1">
    <citation type="submission" date="2020-10" db="EMBL/GenBank/DDBJ databases">
        <title>Microbiome of the Black Sea water column analyzed by genome centric metagenomics.</title>
        <authorList>
            <person name="Cabello-Yeves P.J."/>
            <person name="Callieri C."/>
            <person name="Picazo A."/>
            <person name="Mehrshad M."/>
            <person name="Haro-Moreno J.M."/>
            <person name="Roda-Garcia J."/>
            <person name="Dzembekova N."/>
            <person name="Slabakova V."/>
            <person name="Slabakova N."/>
            <person name="Moncheva S."/>
            <person name="Rodriguez-Valera F."/>
        </authorList>
    </citation>
    <scope>NUCLEOTIDE SEQUENCE</scope>
    <source>
        <strain evidence="6">BS30m-G43</strain>
    </source>
</reference>
<evidence type="ECO:0000256" key="1">
    <source>
        <dbReference type="ARBA" id="ARBA00009477"/>
    </source>
</evidence>
<dbReference type="Gene3D" id="2.40.50.100">
    <property type="match status" value="1"/>
</dbReference>
<protein>
    <submittedName>
        <fullName evidence="6">Efflux RND transporter periplasmic adaptor subunit</fullName>
    </submittedName>
</protein>
<feature type="domain" description="CusB-like beta-barrel" evidence="4">
    <location>
        <begin position="227"/>
        <end position="299"/>
    </location>
</feature>
<evidence type="ECO:0000313" key="7">
    <source>
        <dbReference type="Proteomes" id="UP000705230"/>
    </source>
</evidence>
<dbReference type="NCBIfam" id="TIGR01730">
    <property type="entry name" value="RND_mfp"/>
    <property type="match status" value="1"/>
</dbReference>
<keyword evidence="2" id="KW-0472">Membrane</keyword>
<keyword evidence="2" id="KW-1133">Transmembrane helix</keyword>
<evidence type="ECO:0000256" key="2">
    <source>
        <dbReference type="SAM" id="Phobius"/>
    </source>
</evidence>
<dbReference type="Pfam" id="PF25954">
    <property type="entry name" value="Beta-barrel_RND_2"/>
    <property type="match status" value="1"/>
</dbReference>
<comment type="similarity">
    <text evidence="1">Belongs to the membrane fusion protein (MFP) (TC 8.A.1) family.</text>
</comment>
<feature type="transmembrane region" description="Helical" evidence="2">
    <location>
        <begin position="26"/>
        <end position="47"/>
    </location>
</feature>
<dbReference type="InterPro" id="IPR058792">
    <property type="entry name" value="Beta-barrel_RND_2"/>
</dbReference>
<dbReference type="EMBL" id="JADHSG010000003">
    <property type="protein sequence ID" value="MBL6903217.1"/>
    <property type="molecule type" value="Genomic_DNA"/>
</dbReference>
<feature type="domain" description="Multidrug resistance protein MdtA-like barrel-sandwich hybrid" evidence="3">
    <location>
        <begin position="86"/>
        <end position="203"/>
    </location>
</feature>
<organism evidence="6 7">
    <name type="scientific">SAR86 cluster bacterium</name>
    <dbReference type="NCBI Taxonomy" id="2030880"/>
    <lineage>
        <taxon>Bacteria</taxon>
        <taxon>Pseudomonadati</taxon>
        <taxon>Pseudomonadota</taxon>
        <taxon>Gammaproteobacteria</taxon>
        <taxon>SAR86 cluster</taxon>
    </lineage>
</organism>
<dbReference type="Gene3D" id="2.40.420.20">
    <property type="match status" value="1"/>
</dbReference>
<accession>A0A937JHS1</accession>
<evidence type="ECO:0000259" key="5">
    <source>
        <dbReference type="Pfam" id="PF25989"/>
    </source>
</evidence>
<feature type="domain" description="YknX-like C-terminal permuted SH3-like" evidence="5">
    <location>
        <begin position="313"/>
        <end position="378"/>
    </location>
</feature>
<dbReference type="Pfam" id="PF25989">
    <property type="entry name" value="YknX_C"/>
    <property type="match status" value="1"/>
</dbReference>
<dbReference type="Gene3D" id="1.10.287.470">
    <property type="entry name" value="Helix hairpin bin"/>
    <property type="match status" value="1"/>
</dbReference>
<sequence length="381" mass="41119">MSDKKDLLNDLKIDRSDNNNSEKSPLLKIITLIVASVFILAVTKFIFLSEGELLEVSAYKAKPAGQSNNSSASVLDASGYVTARMQATVSSKITGKVLEVFIEEGMFVEKGQILAQLDDSSVQAELNFAKTQLKEAQRVFNRTSELRKDNLASQASLDAAESQVDGLKARLDISKQIVADMQIRAPFSGVVINKAAQPGEMISPVSAGGGFTRTGIGTIVDMNSLEVEVDVNESYINRVKPGQPAITNLNAYPNWDISSEVIAIIPTADRNKATVKVRIGLLEKDARVLPDMGAKVSFLKDQIIEAPEKLEGVMIPSSSLIKEGNLSYVFVIKNGLITKTKVTVGSLSSNFSRISNGIEVGDNVVTDPSNELQNGQEVLIK</sequence>
<evidence type="ECO:0000313" key="6">
    <source>
        <dbReference type="EMBL" id="MBL6903217.1"/>
    </source>
</evidence>
<dbReference type="InterPro" id="IPR058637">
    <property type="entry name" value="YknX-like_C"/>
</dbReference>
<name>A0A937JHS1_9GAMM</name>
<dbReference type="InterPro" id="IPR058625">
    <property type="entry name" value="MdtA-like_BSH"/>
</dbReference>
<dbReference type="Pfam" id="PF25917">
    <property type="entry name" value="BSH_RND"/>
    <property type="match status" value="1"/>
</dbReference>
<dbReference type="Proteomes" id="UP000705230">
    <property type="component" value="Unassembled WGS sequence"/>
</dbReference>
<keyword evidence="2" id="KW-0812">Transmembrane</keyword>
<proteinExistence type="inferred from homology"/>
<dbReference type="InterPro" id="IPR006143">
    <property type="entry name" value="RND_pump_MFP"/>
</dbReference>
<dbReference type="Gene3D" id="2.40.30.170">
    <property type="match status" value="1"/>
</dbReference>
<dbReference type="SUPFAM" id="SSF111369">
    <property type="entry name" value="HlyD-like secretion proteins"/>
    <property type="match status" value="1"/>
</dbReference>
<dbReference type="GO" id="GO:0015562">
    <property type="term" value="F:efflux transmembrane transporter activity"/>
    <property type="evidence" value="ECO:0007669"/>
    <property type="project" value="TreeGrafter"/>
</dbReference>
<dbReference type="GO" id="GO:1990281">
    <property type="term" value="C:efflux pump complex"/>
    <property type="evidence" value="ECO:0007669"/>
    <property type="project" value="TreeGrafter"/>
</dbReference>